<evidence type="ECO:0000313" key="7">
    <source>
        <dbReference type="Proteomes" id="UP001187531"/>
    </source>
</evidence>
<dbReference type="AlphaFoldDB" id="A0AA88HR99"/>
<dbReference type="EMBL" id="JAVRJZ010000017">
    <property type="protein sequence ID" value="KAK2710102.1"/>
    <property type="molecule type" value="Genomic_DNA"/>
</dbReference>
<proteinExistence type="inferred from homology"/>
<dbReference type="EMBL" id="JAVRJZ010000017">
    <property type="protein sequence ID" value="KAK2710103.1"/>
    <property type="molecule type" value="Genomic_DNA"/>
</dbReference>
<comment type="subcellular location">
    <subcellularLocation>
        <location evidence="1">Nucleus</location>
    </subcellularLocation>
</comment>
<dbReference type="EMBL" id="JAVRJZ010000017">
    <property type="protein sequence ID" value="KAK2710101.1"/>
    <property type="molecule type" value="Genomic_DNA"/>
</dbReference>
<dbReference type="Gene3D" id="3.30.110.20">
    <property type="entry name" value="Alba-like domain"/>
    <property type="match status" value="1"/>
</dbReference>
<name>A0AA88HR99_ARTSF</name>
<evidence type="ECO:0000313" key="6">
    <source>
        <dbReference type="EMBL" id="KAK2710102.1"/>
    </source>
</evidence>
<feature type="domain" description="DNA/RNA-binding protein Alba-like" evidence="5">
    <location>
        <begin position="33"/>
        <end position="93"/>
    </location>
</feature>
<organism evidence="6 7">
    <name type="scientific">Artemia franciscana</name>
    <name type="common">Brine shrimp</name>
    <name type="synonym">Artemia sanfranciscana</name>
    <dbReference type="NCBI Taxonomy" id="6661"/>
    <lineage>
        <taxon>Eukaryota</taxon>
        <taxon>Metazoa</taxon>
        <taxon>Ecdysozoa</taxon>
        <taxon>Arthropoda</taxon>
        <taxon>Crustacea</taxon>
        <taxon>Branchiopoda</taxon>
        <taxon>Anostraca</taxon>
        <taxon>Artemiidae</taxon>
        <taxon>Artemia</taxon>
    </lineage>
</organism>
<reference evidence="6" key="1">
    <citation type="submission" date="2023-07" db="EMBL/GenBank/DDBJ databases">
        <title>Chromosome-level genome assembly of Artemia franciscana.</title>
        <authorList>
            <person name="Jo E."/>
        </authorList>
    </citation>
    <scope>NUCLEOTIDE SEQUENCE</scope>
    <source>
        <tissue evidence="6">Whole body</tissue>
    </source>
</reference>
<dbReference type="Pfam" id="PF01918">
    <property type="entry name" value="Alba"/>
    <property type="match status" value="1"/>
</dbReference>
<dbReference type="GO" id="GO:0003723">
    <property type="term" value="F:RNA binding"/>
    <property type="evidence" value="ECO:0007669"/>
    <property type="project" value="TreeGrafter"/>
</dbReference>
<evidence type="ECO:0000256" key="3">
    <source>
        <dbReference type="ARBA" id="ARBA00023242"/>
    </source>
</evidence>
<dbReference type="PANTHER" id="PTHR13516:SF4">
    <property type="entry name" value="FI09323P"/>
    <property type="match status" value="1"/>
</dbReference>
<dbReference type="Proteomes" id="UP001187531">
    <property type="component" value="Unassembled WGS sequence"/>
</dbReference>
<evidence type="ECO:0000256" key="4">
    <source>
        <dbReference type="SAM" id="MobiDB-lite"/>
    </source>
</evidence>
<dbReference type="InterPro" id="IPR002775">
    <property type="entry name" value="DNA/RNA-bd_Alba-like"/>
</dbReference>
<keyword evidence="7" id="KW-1185">Reference proteome</keyword>
<dbReference type="InterPro" id="IPR036882">
    <property type="entry name" value="Alba-like_dom_sf"/>
</dbReference>
<feature type="region of interest" description="Disordered" evidence="4">
    <location>
        <begin position="144"/>
        <end position="169"/>
    </location>
</feature>
<dbReference type="GO" id="GO:0001682">
    <property type="term" value="P:tRNA 5'-leader removal"/>
    <property type="evidence" value="ECO:0007669"/>
    <property type="project" value="TreeGrafter"/>
</dbReference>
<feature type="compositionally biased region" description="Basic residues" evidence="4">
    <location>
        <begin position="148"/>
        <end position="157"/>
    </location>
</feature>
<protein>
    <recommendedName>
        <fullName evidence="5">DNA/RNA-binding protein Alba-like domain-containing protein</fullName>
    </recommendedName>
</protein>
<comment type="caution">
    <text evidence="6">The sequence shown here is derived from an EMBL/GenBank/DDBJ whole genome shotgun (WGS) entry which is preliminary data.</text>
</comment>
<accession>A0AA88HR99</accession>
<dbReference type="GO" id="GO:0000172">
    <property type="term" value="C:ribonuclease MRP complex"/>
    <property type="evidence" value="ECO:0007669"/>
    <property type="project" value="TreeGrafter"/>
</dbReference>
<dbReference type="GO" id="GO:0005634">
    <property type="term" value="C:nucleus"/>
    <property type="evidence" value="ECO:0007669"/>
    <property type="project" value="UniProtKB-SubCell"/>
</dbReference>
<dbReference type="SUPFAM" id="SSF82704">
    <property type="entry name" value="AlbA-like"/>
    <property type="match status" value="1"/>
</dbReference>
<comment type="similarity">
    <text evidence="2">Belongs to the histone-like Alba family.</text>
</comment>
<sequence>MENYTKGKNFEPSLESVGHPFSTIIGEDSLVTWMKVKAGSKIHNLMSYALNDLKTKNYIIWSGFGHAVGKVVSCAEMMKRRKKQLCQITRISYIDFEEYWDPKDEGLDQLKVVRKVPIVHILLSKLPLDPQELGYQAHDSNLFDVPKTAKKKPRARKPKIEEKEAVSEE</sequence>
<evidence type="ECO:0000256" key="1">
    <source>
        <dbReference type="ARBA" id="ARBA00004123"/>
    </source>
</evidence>
<keyword evidence="3" id="KW-0539">Nucleus</keyword>
<dbReference type="InterPro" id="IPR051958">
    <property type="entry name" value="Alba-like_NAB"/>
</dbReference>
<evidence type="ECO:0000259" key="5">
    <source>
        <dbReference type="Pfam" id="PF01918"/>
    </source>
</evidence>
<gene>
    <name evidence="6" type="ORF">QYM36_013694</name>
</gene>
<dbReference type="PANTHER" id="PTHR13516">
    <property type="entry name" value="RIBONUCLEASE P SUBUNIT P25"/>
    <property type="match status" value="1"/>
</dbReference>
<feature type="compositionally biased region" description="Basic and acidic residues" evidence="4">
    <location>
        <begin position="158"/>
        <end position="169"/>
    </location>
</feature>
<evidence type="ECO:0000256" key="2">
    <source>
        <dbReference type="ARBA" id="ARBA00008018"/>
    </source>
</evidence>